<evidence type="ECO:0000313" key="6">
    <source>
        <dbReference type="Proteomes" id="UP000650833"/>
    </source>
</evidence>
<dbReference type="SUPFAM" id="SSF53474">
    <property type="entry name" value="alpha/beta-Hydrolases"/>
    <property type="match status" value="1"/>
</dbReference>
<protein>
    <submittedName>
        <fullName evidence="5">Uncharacterized protein</fullName>
    </submittedName>
</protein>
<dbReference type="Gene3D" id="3.40.50.1820">
    <property type="entry name" value="alpha/beta hydrolase"/>
    <property type="match status" value="1"/>
</dbReference>
<feature type="chain" id="PRO_5034760286" evidence="4">
    <location>
        <begin position="19"/>
        <end position="456"/>
    </location>
</feature>
<organism evidence="5 6">
    <name type="scientific">Mucor plumbeus</name>
    <dbReference type="NCBI Taxonomy" id="97098"/>
    <lineage>
        <taxon>Eukaryota</taxon>
        <taxon>Fungi</taxon>
        <taxon>Fungi incertae sedis</taxon>
        <taxon>Mucoromycota</taxon>
        <taxon>Mucoromycotina</taxon>
        <taxon>Mucoromycetes</taxon>
        <taxon>Mucorales</taxon>
        <taxon>Mucorineae</taxon>
        <taxon>Mucoraceae</taxon>
        <taxon>Mucor</taxon>
    </lineage>
</organism>
<evidence type="ECO:0000313" key="5">
    <source>
        <dbReference type="EMBL" id="KAG2204233.1"/>
    </source>
</evidence>
<dbReference type="AlphaFoldDB" id="A0A8H7V5K2"/>
<dbReference type="Proteomes" id="UP000650833">
    <property type="component" value="Unassembled WGS sequence"/>
</dbReference>
<dbReference type="PANTHER" id="PTHR11802">
    <property type="entry name" value="SERINE PROTEASE FAMILY S10 SERINE CARBOXYPEPTIDASE"/>
    <property type="match status" value="1"/>
</dbReference>
<feature type="signal peptide" evidence="4">
    <location>
        <begin position="1"/>
        <end position="18"/>
    </location>
</feature>
<proteinExistence type="inferred from homology"/>
<dbReference type="InterPro" id="IPR029058">
    <property type="entry name" value="AB_hydrolase_fold"/>
</dbReference>
<reference evidence="5" key="1">
    <citation type="submission" date="2020-12" db="EMBL/GenBank/DDBJ databases">
        <title>Metabolic potential, ecology and presence of endohyphal bacteria is reflected in genomic diversity of Mucoromycotina.</title>
        <authorList>
            <person name="Muszewska A."/>
            <person name="Okrasinska A."/>
            <person name="Steczkiewicz K."/>
            <person name="Drgas O."/>
            <person name="Orlowska M."/>
            <person name="Perlinska-Lenart U."/>
            <person name="Aleksandrzak-Piekarczyk T."/>
            <person name="Szatraj K."/>
            <person name="Zielenkiewicz U."/>
            <person name="Pilsyk S."/>
            <person name="Malc E."/>
            <person name="Mieczkowski P."/>
            <person name="Kruszewska J.S."/>
            <person name="Biernat P."/>
            <person name="Pawlowska J."/>
        </authorList>
    </citation>
    <scope>NUCLEOTIDE SEQUENCE</scope>
    <source>
        <strain evidence="5">CBS 226.32</strain>
    </source>
</reference>
<dbReference type="PRINTS" id="PR00724">
    <property type="entry name" value="CRBOXYPTASEC"/>
</dbReference>
<evidence type="ECO:0000256" key="3">
    <source>
        <dbReference type="ARBA" id="ARBA00023180"/>
    </source>
</evidence>
<evidence type="ECO:0000256" key="4">
    <source>
        <dbReference type="SAM" id="SignalP"/>
    </source>
</evidence>
<keyword evidence="4" id="KW-0732">Signal</keyword>
<keyword evidence="2" id="KW-0378">Hydrolase</keyword>
<dbReference type="EMBL" id="JAEPRC010000204">
    <property type="protein sequence ID" value="KAG2204233.1"/>
    <property type="molecule type" value="Genomic_DNA"/>
</dbReference>
<comment type="similarity">
    <text evidence="1">Belongs to the peptidase S10 family.</text>
</comment>
<name>A0A8H7V5K2_9FUNG</name>
<dbReference type="InterPro" id="IPR001563">
    <property type="entry name" value="Peptidase_S10"/>
</dbReference>
<accession>A0A8H7V5K2</accession>
<keyword evidence="3" id="KW-0325">Glycoprotein</keyword>
<keyword evidence="6" id="KW-1185">Reference proteome</keyword>
<comment type="caution">
    <text evidence="5">The sequence shown here is derived from an EMBL/GenBank/DDBJ whole genome shotgun (WGS) entry which is preliminary data.</text>
</comment>
<dbReference type="GO" id="GO:0004185">
    <property type="term" value="F:serine-type carboxypeptidase activity"/>
    <property type="evidence" value="ECO:0007669"/>
    <property type="project" value="InterPro"/>
</dbReference>
<dbReference type="GO" id="GO:0006508">
    <property type="term" value="P:proteolysis"/>
    <property type="evidence" value="ECO:0007669"/>
    <property type="project" value="InterPro"/>
</dbReference>
<gene>
    <name evidence="5" type="ORF">INT46_008848</name>
</gene>
<dbReference type="PANTHER" id="PTHR11802:SF64">
    <property type="entry name" value="CARBOXYPEPTIDASE"/>
    <property type="match status" value="1"/>
</dbReference>
<evidence type="ECO:0000256" key="1">
    <source>
        <dbReference type="ARBA" id="ARBA00009431"/>
    </source>
</evidence>
<sequence length="456" mass="51536">MVCLLLCVFICFVSTIAGSPVSNLKDEIVYNRFQSVANSNYSVSFVNPQLCDPDVIQHSGYLEMGSEKYFFWFFESKSEPETKPLTAWLNGGPGCSSMIGLWQENGPCRSQADGTEIIYNPYTWTRSSNMLFIDQPSGVGYSYGSKIETHVDSSAIAFYDAIQLFYEAFPKYSQLPFHLFGESFAGRYIPIYADYIVKKNLEASNRHIPIQSVGIGNGWINPLIQLKYSSQMACKSNYGQLLPDNICEQMNENYKRCSPLIEKCYASNSQADCVAADNYCNANVDGLFYSSGRNFYDVRQSRSTVTPPEDFLNLLDNPDVKRAIGTSGVQYQECADAPYVAMINAGEGMRNSAPHLISLLNQGIRVLNYVGDADYLCNWYGNYALTTDLKFNGSVEFNRQTLSPWVFQNKEVGQFQSTNLMTFLRIYEAGHEVPYYQPENSLLMFDKWISNKELNN</sequence>
<dbReference type="Gene3D" id="1.10.287.410">
    <property type="match status" value="1"/>
</dbReference>
<keyword evidence="2" id="KW-0645">Protease</keyword>
<dbReference type="GO" id="GO:0000324">
    <property type="term" value="C:fungal-type vacuole"/>
    <property type="evidence" value="ECO:0007669"/>
    <property type="project" value="TreeGrafter"/>
</dbReference>
<dbReference type="OrthoDB" id="443318at2759"/>
<keyword evidence="2" id="KW-0121">Carboxypeptidase</keyword>
<dbReference type="Pfam" id="PF00450">
    <property type="entry name" value="Peptidase_S10"/>
    <property type="match status" value="1"/>
</dbReference>
<evidence type="ECO:0000256" key="2">
    <source>
        <dbReference type="ARBA" id="ARBA00022645"/>
    </source>
</evidence>